<sequence>MNMFYIQIAFFLLSIFVYVNNKTLAAETASEENTKTKPQKCYPTSEEIYKKNKNLLCTDPKETKNAVEFMEEAVTHFKYHASDLDHFQRCAVKGDCYVLLFKKKHEGHTDFQKIQYTLDDSNDYNELINKLWDPDSAKFFNASSVKRKIIRVYNPNLVLIQQRYKNSIFGRWKYFYALVTKVEVTKYVSLIVMASVNVNDHNPSNKEFKNTIIESANSFKIDVDSESDIRKGKLKKTFVNVAGYYLQKYNTIIDVIFVGSINGHSCI</sequence>
<name>A0A6V7S882_PLAVN</name>
<accession>A0A6V7S882</accession>
<dbReference type="AlphaFoldDB" id="A0A6V7S882"/>
<feature type="signal peptide" evidence="1">
    <location>
        <begin position="1"/>
        <end position="25"/>
    </location>
</feature>
<protein>
    <submittedName>
        <fullName evidence="2">Fam-a protein</fullName>
    </submittedName>
</protein>
<evidence type="ECO:0000313" key="3">
    <source>
        <dbReference type="Proteomes" id="UP000515308"/>
    </source>
</evidence>
<keyword evidence="1" id="KW-0732">Signal</keyword>
<dbReference type="NCBIfam" id="TIGR01599">
    <property type="entry name" value="PYST-A"/>
    <property type="match status" value="1"/>
</dbReference>
<organism evidence="2 3">
    <name type="scientific">Plasmodium vinckei lentum</name>
    <dbReference type="NCBI Taxonomy" id="138297"/>
    <lineage>
        <taxon>Eukaryota</taxon>
        <taxon>Sar</taxon>
        <taxon>Alveolata</taxon>
        <taxon>Apicomplexa</taxon>
        <taxon>Aconoidasida</taxon>
        <taxon>Haemosporida</taxon>
        <taxon>Plasmodiidae</taxon>
        <taxon>Plasmodium</taxon>
        <taxon>Plasmodium (Vinckeia)</taxon>
    </lineage>
</organism>
<dbReference type="InterPro" id="IPR006486">
    <property type="entry name" value="PYST_A"/>
</dbReference>
<dbReference type="SUPFAM" id="SSF55961">
    <property type="entry name" value="Bet v1-like"/>
    <property type="match status" value="1"/>
</dbReference>
<evidence type="ECO:0000256" key="1">
    <source>
        <dbReference type="SAM" id="SignalP"/>
    </source>
</evidence>
<gene>
    <name evidence="2" type="ORF">PVLDE_1004810</name>
</gene>
<reference evidence="2 3" key="1">
    <citation type="submission" date="2020-08" db="EMBL/GenBank/DDBJ databases">
        <authorList>
            <person name="Ramaprasad A."/>
        </authorList>
    </citation>
    <scope>NUCLEOTIDE SEQUENCE [LARGE SCALE GENOMIC DNA]</scope>
</reference>
<proteinExistence type="predicted"/>
<dbReference type="Proteomes" id="UP000515308">
    <property type="component" value="Chromosome PVLDE_10"/>
</dbReference>
<dbReference type="EMBL" id="LR865372">
    <property type="protein sequence ID" value="CAD2094008.1"/>
    <property type="molecule type" value="Genomic_DNA"/>
</dbReference>
<feature type="chain" id="PRO_5027898347" evidence="1">
    <location>
        <begin position="26"/>
        <end position="267"/>
    </location>
</feature>
<evidence type="ECO:0000313" key="2">
    <source>
        <dbReference type="EMBL" id="CAD2094008.1"/>
    </source>
</evidence>